<keyword evidence="3" id="KW-1185">Reference proteome</keyword>
<feature type="domain" description="DUF4142" evidence="1">
    <location>
        <begin position="87"/>
        <end position="182"/>
    </location>
</feature>
<reference evidence="2 3" key="1">
    <citation type="journal article" date="2019" name="Int. J. Syst. Evol. Microbiol.">
        <title>Capsulimonas corticalis gen. nov., sp. nov., an aerobic capsulated bacterium, of a novel bacterial order, Capsulimonadales ord. nov., of the class Armatimonadia of the phylum Armatimonadetes.</title>
        <authorList>
            <person name="Li J."/>
            <person name="Kudo C."/>
            <person name="Tonouchi A."/>
        </authorList>
    </citation>
    <scope>NUCLEOTIDE SEQUENCE [LARGE SCALE GENOMIC DNA]</scope>
    <source>
        <strain evidence="2 3">AX-7</strain>
    </source>
</reference>
<dbReference type="Pfam" id="PF13628">
    <property type="entry name" value="DUF4142"/>
    <property type="match status" value="1"/>
</dbReference>
<dbReference type="AlphaFoldDB" id="A0A402D1E8"/>
<protein>
    <recommendedName>
        <fullName evidence="1">DUF4142 domain-containing protein</fullName>
    </recommendedName>
</protein>
<dbReference type="InterPro" id="IPR025419">
    <property type="entry name" value="DUF4142"/>
</dbReference>
<dbReference type="InterPro" id="IPR006311">
    <property type="entry name" value="TAT_signal"/>
</dbReference>
<dbReference type="KEGG" id="ccot:CCAX7_006710"/>
<dbReference type="PROSITE" id="PS51318">
    <property type="entry name" value="TAT"/>
    <property type="match status" value="1"/>
</dbReference>
<sequence length="210" mass="22641">MSNIETTHESEEIAQDSPGRRAFLTRMAAAGLGVAAMGLAQKAQAAMAPHQPEADTGHNYLMPSPHATTEKQFRMGVIGPATLSLLTSQIAVDKATDPAAKEFANFELREAIGVTTVLKSLNTPTPPMDAKARATLQKIKTLPAGADFDKTYISAQLANHEFLRDLAETYLANSTGHTSMPEMHGRHLAMLALATFKEHVVHTKNILKTL</sequence>
<name>A0A402D1E8_9BACT</name>
<accession>A0A402D1E8</accession>
<proteinExistence type="predicted"/>
<dbReference type="OrthoDB" id="7281440at2"/>
<organism evidence="2 3">
    <name type="scientific">Capsulimonas corticalis</name>
    <dbReference type="NCBI Taxonomy" id="2219043"/>
    <lineage>
        <taxon>Bacteria</taxon>
        <taxon>Bacillati</taxon>
        <taxon>Armatimonadota</taxon>
        <taxon>Armatimonadia</taxon>
        <taxon>Capsulimonadales</taxon>
        <taxon>Capsulimonadaceae</taxon>
        <taxon>Capsulimonas</taxon>
    </lineage>
</organism>
<dbReference type="RefSeq" id="WP_119323379.1">
    <property type="nucleotide sequence ID" value="NZ_AP025739.1"/>
</dbReference>
<evidence type="ECO:0000313" key="3">
    <source>
        <dbReference type="Proteomes" id="UP000287394"/>
    </source>
</evidence>
<evidence type="ECO:0000259" key="1">
    <source>
        <dbReference type="Pfam" id="PF13628"/>
    </source>
</evidence>
<gene>
    <name evidence="2" type="ORF">CCAX7_006710</name>
</gene>
<dbReference type="EMBL" id="AP025739">
    <property type="protein sequence ID" value="BDI28620.1"/>
    <property type="molecule type" value="Genomic_DNA"/>
</dbReference>
<dbReference type="Proteomes" id="UP000287394">
    <property type="component" value="Chromosome"/>
</dbReference>
<evidence type="ECO:0000313" key="2">
    <source>
        <dbReference type="EMBL" id="BDI28620.1"/>
    </source>
</evidence>